<proteinExistence type="predicted"/>
<organism>
    <name type="scientific">Serpula lacrymans var. lacrymans (strain S7.9)</name>
    <name type="common">Dry rot fungus</name>
    <dbReference type="NCBI Taxonomy" id="578457"/>
    <lineage>
        <taxon>Eukaryota</taxon>
        <taxon>Fungi</taxon>
        <taxon>Dikarya</taxon>
        <taxon>Basidiomycota</taxon>
        <taxon>Agaricomycotina</taxon>
        <taxon>Agaricomycetes</taxon>
        <taxon>Agaricomycetidae</taxon>
        <taxon>Boletales</taxon>
        <taxon>Coniophorineae</taxon>
        <taxon>Serpulaceae</taxon>
        <taxon>Serpula</taxon>
    </lineage>
</organism>
<reference evidence="1" key="1">
    <citation type="submission" date="2011-04" db="EMBL/GenBank/DDBJ databases">
        <title>Evolution of plant cell wall degrading machinery underlies the functional diversity of forest fungi.</title>
        <authorList>
            <consortium name="US DOE Joint Genome Institute (JGI-PGF)"/>
            <person name="Eastwood D.C."/>
            <person name="Floudas D."/>
            <person name="Binder M."/>
            <person name="Majcherczyk A."/>
            <person name="Schneider P."/>
            <person name="Aerts A."/>
            <person name="Asiegbu F.O."/>
            <person name="Baker S.E."/>
            <person name="Barry K."/>
            <person name="Bendiksby M."/>
            <person name="Blumentritt M."/>
            <person name="Coutinho P.M."/>
            <person name="Cullen D."/>
            <person name="Cullen D."/>
            <person name="Gathman A."/>
            <person name="Goodell B."/>
            <person name="Henrissat B."/>
            <person name="Ihrmark K."/>
            <person name="Kauserud H."/>
            <person name="Kohler A."/>
            <person name="LaButti K."/>
            <person name="Lapidus A."/>
            <person name="Lavin J.L."/>
            <person name="Lee Y.-H."/>
            <person name="Lindquist E."/>
            <person name="Lilly W."/>
            <person name="Lucas S."/>
            <person name="Morin E."/>
            <person name="Murat C."/>
            <person name="Oguiza J.A."/>
            <person name="Park J."/>
            <person name="Pisabarro A.G."/>
            <person name="Riley R."/>
            <person name="Rosling A."/>
            <person name="Salamov A."/>
            <person name="Schmidt O."/>
            <person name="Schmutz J."/>
            <person name="Skrede I."/>
            <person name="Stenlid J."/>
            <person name="Wiebenga A."/>
            <person name="Xie X."/>
            <person name="Kues U."/>
            <person name="Hibbett D.S."/>
            <person name="Hoffmeister D."/>
            <person name="Hogberg N."/>
            <person name="Martin F."/>
            <person name="Grigoriev I.V."/>
            <person name="Watkinson S.C."/>
        </authorList>
    </citation>
    <scope>NUCLEOTIDE SEQUENCE</scope>
    <source>
        <strain evidence="1">S7.9</strain>
    </source>
</reference>
<dbReference type="Proteomes" id="UP000008064">
    <property type="component" value="Unassembled WGS sequence"/>
</dbReference>
<dbReference type="KEGG" id="sla:SERLADRAFT_434279"/>
<dbReference type="EMBL" id="GL945430">
    <property type="protein sequence ID" value="EGO28373.1"/>
    <property type="molecule type" value="Genomic_DNA"/>
</dbReference>
<dbReference type="AlphaFoldDB" id="F8NKA7"/>
<sequence>MKSAELDQYGKYALATHIQDPDSPPLYLTLKGPDTDKWESAVQKEINQLPQLRTWDLIPRPAKVNLG</sequence>
<dbReference type="HOGENOM" id="CLU_2813995_0_0_1"/>
<protein>
    <submittedName>
        <fullName evidence="1">Uncharacterized protein</fullName>
    </submittedName>
</protein>
<dbReference type="OrthoDB" id="439192at2759"/>
<gene>
    <name evidence="1" type="ORF">SERLADRAFT_434279</name>
</gene>
<dbReference type="RefSeq" id="XP_007314572.1">
    <property type="nucleotide sequence ID" value="XM_007314510.1"/>
</dbReference>
<dbReference type="GeneID" id="18814365"/>
<name>F8NKA7_SERL9</name>
<accession>F8NKA7</accession>
<evidence type="ECO:0000313" key="1">
    <source>
        <dbReference type="EMBL" id="EGO28373.1"/>
    </source>
</evidence>